<dbReference type="InterPro" id="IPR036736">
    <property type="entry name" value="ACP-like_sf"/>
</dbReference>
<dbReference type="PANTHER" id="PTHR45681:SF8">
    <property type="entry name" value="CARRIER DOMAIN-CONTAINING PROTEIN"/>
    <property type="match status" value="1"/>
</dbReference>
<protein>
    <submittedName>
        <fullName evidence="8">Erythronolide synthase</fullName>
        <ecNumber evidence="8">2.3.1.94</ecNumber>
    </submittedName>
</protein>
<dbReference type="InterPro" id="IPR042104">
    <property type="entry name" value="PKS_dehydratase_sf"/>
</dbReference>
<dbReference type="InterPro" id="IPR013968">
    <property type="entry name" value="PKS_KR"/>
</dbReference>
<feature type="region of interest" description="C-terminal hotdog fold" evidence="4">
    <location>
        <begin position="948"/>
        <end position="1090"/>
    </location>
</feature>
<dbReference type="Gene3D" id="3.30.559.10">
    <property type="entry name" value="Chloramphenicol acetyltransferase-like domain"/>
    <property type="match status" value="1"/>
</dbReference>
<dbReference type="SUPFAM" id="SSF47336">
    <property type="entry name" value="ACP-like"/>
    <property type="match status" value="1"/>
</dbReference>
<dbReference type="Pfam" id="PF00668">
    <property type="entry name" value="Condensation"/>
    <property type="match status" value="1"/>
</dbReference>
<dbReference type="InterPro" id="IPR049551">
    <property type="entry name" value="PKS_DH_C"/>
</dbReference>
<dbReference type="EMBL" id="MZ666239">
    <property type="protein sequence ID" value="WAK99666.1"/>
    <property type="molecule type" value="mRNA"/>
</dbReference>
<dbReference type="Pfam" id="PF00109">
    <property type="entry name" value="ketoacyl-synt"/>
    <property type="match status" value="1"/>
</dbReference>
<evidence type="ECO:0000256" key="2">
    <source>
        <dbReference type="ARBA" id="ARBA00022553"/>
    </source>
</evidence>
<dbReference type="GO" id="GO:0047879">
    <property type="term" value="F:erythronolide synthase activity"/>
    <property type="evidence" value="ECO:0007669"/>
    <property type="project" value="UniProtKB-EC"/>
</dbReference>
<reference evidence="8" key="2">
    <citation type="journal article" date="2022" name="Proc. Natl. Acad. Sci. U.S.A.">
        <title>The mud-dwelling clam Meretrix petechialis secretes endogenously synthesized erythromycin.</title>
        <authorList>
            <person name="Yue X."/>
            <person name="Zhang S."/>
            <person name="Wang H."/>
            <person name="Yu J."/>
            <person name="Peng Q."/>
            <person name="McFall-Ngai M."/>
            <person name="Liu B."/>
        </authorList>
    </citation>
    <scope>NUCLEOTIDE SEQUENCE</scope>
    <source>
        <tissue evidence="8">Mantle</tissue>
    </source>
</reference>
<dbReference type="Gene3D" id="1.10.1200.10">
    <property type="entry name" value="ACP-like"/>
    <property type="match status" value="1"/>
</dbReference>
<dbReference type="SMART" id="SM00825">
    <property type="entry name" value="PKS_KS"/>
    <property type="match status" value="1"/>
</dbReference>
<keyword evidence="3 8" id="KW-0808">Transferase</keyword>
<feature type="region of interest" description="N-terminal hotdog fold" evidence="4">
    <location>
        <begin position="807"/>
        <end position="934"/>
    </location>
</feature>
<dbReference type="InterPro" id="IPR014031">
    <property type="entry name" value="Ketoacyl_synth_C"/>
</dbReference>
<dbReference type="InterPro" id="IPR023213">
    <property type="entry name" value="CAT-like_dom_sf"/>
</dbReference>
<feature type="domain" description="Ketosynthase family 3 (KS3)" evidence="6">
    <location>
        <begin position="1"/>
        <end position="349"/>
    </location>
</feature>
<dbReference type="InterPro" id="IPR050444">
    <property type="entry name" value="Polyketide_Synthase"/>
</dbReference>
<evidence type="ECO:0000259" key="6">
    <source>
        <dbReference type="PROSITE" id="PS52004"/>
    </source>
</evidence>
<dbReference type="InterPro" id="IPR020841">
    <property type="entry name" value="PKS_Beta-ketoAc_synthase_dom"/>
</dbReference>
<dbReference type="SMART" id="SM00827">
    <property type="entry name" value="PKS_AT"/>
    <property type="match status" value="1"/>
</dbReference>
<dbReference type="InterPro" id="IPR009081">
    <property type="entry name" value="PP-bd_ACP"/>
</dbReference>
<feature type="active site" description="Proton donor; for dehydratase activity" evidence="4">
    <location>
        <position position="1009"/>
    </location>
</feature>
<dbReference type="InterPro" id="IPR016039">
    <property type="entry name" value="Thiolase-like"/>
</dbReference>
<feature type="domain" description="Carrier" evidence="5">
    <location>
        <begin position="1904"/>
        <end position="1979"/>
    </location>
</feature>
<dbReference type="PROSITE" id="PS52004">
    <property type="entry name" value="KS3_2"/>
    <property type="match status" value="1"/>
</dbReference>
<dbReference type="Gene3D" id="3.30.70.3290">
    <property type="match status" value="1"/>
</dbReference>
<dbReference type="PANTHER" id="PTHR45681">
    <property type="entry name" value="POLYKETIDE SYNTHASE 44-RELATED"/>
    <property type="match status" value="1"/>
</dbReference>
<feature type="active site" description="Proton acceptor; for dehydratase activity" evidence="4">
    <location>
        <position position="847"/>
    </location>
</feature>
<organism evidence="8">
    <name type="scientific">Meretrix petechialis</name>
    <dbReference type="NCBI Taxonomy" id="311198"/>
    <lineage>
        <taxon>Eukaryota</taxon>
        <taxon>Metazoa</taxon>
        <taxon>Spiralia</taxon>
        <taxon>Lophotrochozoa</taxon>
        <taxon>Mollusca</taxon>
        <taxon>Bivalvia</taxon>
        <taxon>Autobranchia</taxon>
        <taxon>Heteroconchia</taxon>
        <taxon>Euheterodonta</taxon>
        <taxon>Imparidentia</taxon>
        <taxon>Neoheterodontei</taxon>
        <taxon>Venerida</taxon>
        <taxon>Veneroidea</taxon>
        <taxon>Veneridae</taxon>
        <taxon>Meretrix</taxon>
    </lineage>
</organism>
<dbReference type="SUPFAM" id="SSF52777">
    <property type="entry name" value="CoA-dependent acyltransferases"/>
    <property type="match status" value="1"/>
</dbReference>
<evidence type="ECO:0000256" key="1">
    <source>
        <dbReference type="ARBA" id="ARBA00022450"/>
    </source>
</evidence>
<accession>A0A9E8Z0Y0</accession>
<dbReference type="SMART" id="SM00822">
    <property type="entry name" value="PKS_KR"/>
    <property type="match status" value="1"/>
</dbReference>
<dbReference type="InterPro" id="IPR014043">
    <property type="entry name" value="Acyl_transferase_dom"/>
</dbReference>
<dbReference type="Pfam" id="PF00698">
    <property type="entry name" value="Acyl_transf_1"/>
    <property type="match status" value="1"/>
</dbReference>
<dbReference type="Gene3D" id="3.10.129.110">
    <property type="entry name" value="Polyketide synthase dehydratase"/>
    <property type="match status" value="1"/>
</dbReference>
<reference evidence="8" key="1">
    <citation type="submission" date="2021-07" db="EMBL/GenBank/DDBJ databases">
        <authorList>
            <person name="Yue X."/>
            <person name="Liu B."/>
        </authorList>
    </citation>
    <scope>NUCLEOTIDE SEQUENCE</scope>
    <source>
        <tissue evidence="8">Mantle</tissue>
    </source>
</reference>
<sequence>MNEDYRGLSVFDHQDDTNYSATGLSSTIISARVSYFYDLRGPCMVVDTACSSSMVAIHLGSQAVRTGDCEMAICGGVNCMLSPDLFMTLCKAKMLSPTGQCQSFCETADGYGRGEGCGIVIIKSYEKAVRDGNKIWGIIKTASNQDGHAAQPITAPSGDQQKELLKKIYTYYGIDPTTLQYIEAHGTGTAVGDPIEVNALGAFIEEYRSNRVEKVSMGGKSSVYTTNVNKYMENTTGTETVRGIYPGHNLRKNTILIGSVKSNIGHLESAAGVAGLIKVLLMMKYGKYVPSLHVNKDKSNINKKIGLDLYGLDVSVAVTEWLPNEDGNRICCVNSFGFGGSNTHAIVIQKRQLLQELSTRSNKPTDLQYKVVCISNISTPSLKRKLQVFREDLGKSDLELHDVSFTSVYHRDHFTYRTLLFGKKTEEIQLHATRVIEKIGEIETKKTIKIIFVFCGVGTTWRGMCREMMSTQSTFRKMVLRLDEILQPLTGWSMTETFHADTDYSNPFLNHIAIFCTQVALFELWKSWGIHPKAIVGQSVGEVAAAFASGALRLEDAIKVIFYRSKILSKMTGGKMMVAGNIAIEKIESLCRKYGERVTVAVYSSPLSCTLSGDADAVDLLKGDLEKFNLNTEERIMITPLSVQCAYHSHHMLKCTDEILSELSNIPKGKRETEHYSTVTGQLARENDFQTGEYWADNIRKPVLFMNALRQATDQTATNVFIELGPRQVLRPHLKHILDGNLKGLCLPSMNAGKECQSMYSSLGKLYELGADIYWEGLVPSEGQIAPIPRHVFQKTKVLHIPKGKKMLLSGKQKSCDSHMFVRQGTHEKAEFHLHLDKDTSPFVYDHFMYNNVLVPGATYIEAAFEIGLQKSSLLVSEMNVSIEFLNTLWPKDDKQCQVDVNVSTKEHNKYHYQISQNEKLLCRGQISPRLDFKKKTFNVTEIKSRCKTLKTKDQNYECLDRLHFRYGETLRVIENSWSSATECIVELKLPDTVVEQRKVTHIHPCVIDGLFQTAAILGTTNTVVPALPKEVASFVIDRPPHQNMIGYTQLVKSGPTGNHYNFFLLCQDGNVLAEVNDFYMKKVVDKTSNNLQNRRHSLIWKEMKVPKEAAPFQQHSEKQRVLAVFGSERFVSFYKALKTHSIHFFDVESDNLFRHALNDAQNLEAILFAPAYHIKHVKTGGKGMFDCVKKSFSLLAELLNTFRRKCIRKPIFVITENVIGLQETTNVCGSELWGMVRSALIEGSATDVILIDMTFTNENAEVLQQVIQGDEKIHKEILIENGKVYFCELVEEDETVPMRRRINFEMSENAIFKTTSPLVVERPFFDVNLSNKPIENDMSKQHKIRLEEICLHDSSVFFPSLGQEDDTYFTEEDPGHTVVCIEGMGSKICNTSNKFEKEKVGFCFPVKASSVVSVPSKCTFDAKSLDKYVPGMFTVGVIIWNIASACKQSKNILCIVDENSNFFVELIRNLFSARKINSLTIVTKAGLLELLTLRKLDFCTVVILAMLPFDQFESIATGFPAVRNIISIEGFVSKRQKMLSTFRNQNITLMVLQIENMFSPSNLMKYITKVFNSFRTMKTKLEYTTNVEKGVFCLPYPVLALGDRNGKSYFPKMVTRENVFRTNDCYIVVGGLTGLGWELVQYMANHGAKVISTFSRRKPNQHMENEIQHIFEKFSCKIIHIQVDITDINQLQNGMKTLQNALGEHVKVRGVIHGAGVTCDKFLKDMTEEDIDQVILPKVLGTWNLHEVTRDMELDFFIMHSSVVSVFGNQGQCNYAAGNSFQDSFAHYRRSIGLCGQSINWTALSLGMAKENQLLEKHLKSQGFYYFSKEDIRECFMLAVMADQSQMIFGKFDWQKMQQNQMVQLNPCKFEKLLKQHLVFSKSTNDQKNKVNVEGIDPIQQKESLLELIKSAIVETFVVDKSTLTEQTKMLTLGIDSMAAMSFTNTIFDVTNVRIPIGTLFDESTTLEKVTSYIQTQMRNNVNNLLPAVQQNELRLREYLLGDITFMQKTLLDEFVRDPFSPNILRQIDFEISGLKIQKRDMKLAITHLVKINPDLRRIFNIEKEGSYQPVFLDVNGIDIDVKDTDYTMICQDDSTDERHKIKMDITKDLPIQVMMASRKDTTRIRIYLHAVLGDLSGITNILTDIVNILQCHFQRKQLPVKAIDIDPAEAVRRTILPQGSELIGFWRYCFQRDIEPFTLSSDINGQLEEKYWKDLLLQVPTEVVTQMMNFINKQGISFYHFMLSTYMVLLHEKTDKYLIPLVTFIDMRTHVKQLNPILQKCTNNIPVIGDLREMGLVSEYLKNSSQKLNEVLQHSAYPYELIQEEMVSGDLRKHIGRHIFIMENMTSVRNNLKRDGVEIRIGNLFYNRKIYETALYVEYDTHQKAVNFHFGYNGKAITDRDAEQILERMLYLVTSFVQSPHKEVRTLLKETSCNPERPDPVPHGSYTREENRLKSCRALKIQEQTLSSNITEATIDIPRKVVKQEIIYIANFTKQTMNGWEHSVELKIVRITSDINKSDILLTWGTGRKERIVYRNHISEVEIKRTNEMVYIVVETYARSFIFKSPTLRQAKDWLEVFKQADKEVDIENRQEMMCHF</sequence>
<dbReference type="Pfam" id="PF21089">
    <property type="entry name" value="PKS_DH_N"/>
    <property type="match status" value="1"/>
</dbReference>
<dbReference type="PROSITE" id="PS00606">
    <property type="entry name" value="KS3_1"/>
    <property type="match status" value="1"/>
</dbReference>
<feature type="domain" description="PKS/mFAS DH" evidence="7">
    <location>
        <begin position="807"/>
        <end position="1090"/>
    </location>
</feature>
<dbReference type="InterPro" id="IPR049900">
    <property type="entry name" value="PKS_mFAS_DH"/>
</dbReference>
<dbReference type="SUPFAM" id="SSF51735">
    <property type="entry name" value="NAD(P)-binding Rossmann-fold domains"/>
    <property type="match status" value="1"/>
</dbReference>
<dbReference type="InterPro" id="IPR018201">
    <property type="entry name" value="Ketoacyl_synth_AS"/>
</dbReference>
<dbReference type="InterPro" id="IPR016036">
    <property type="entry name" value="Malonyl_transacylase_ACP-bd"/>
</dbReference>
<dbReference type="SUPFAM" id="SSF52151">
    <property type="entry name" value="FabD/lysophospholipase-like"/>
    <property type="match status" value="1"/>
</dbReference>
<name>A0A9E8Z0Y0_9BIVA</name>
<dbReference type="InterPro" id="IPR057326">
    <property type="entry name" value="KR_dom"/>
</dbReference>
<evidence type="ECO:0000313" key="8">
    <source>
        <dbReference type="EMBL" id="WAK99666.1"/>
    </source>
</evidence>
<dbReference type="Pfam" id="PF08659">
    <property type="entry name" value="KR"/>
    <property type="match status" value="1"/>
</dbReference>
<dbReference type="PROSITE" id="PS50075">
    <property type="entry name" value="CARRIER"/>
    <property type="match status" value="1"/>
</dbReference>
<dbReference type="EC" id="2.3.1.94" evidence="8"/>
<evidence type="ECO:0000256" key="4">
    <source>
        <dbReference type="PROSITE-ProRule" id="PRU01363"/>
    </source>
</evidence>
<keyword evidence="1" id="KW-0596">Phosphopantetheine</keyword>
<keyword evidence="8" id="KW-0012">Acyltransferase</keyword>
<dbReference type="PROSITE" id="PS52019">
    <property type="entry name" value="PKS_MFAS_DH"/>
    <property type="match status" value="1"/>
</dbReference>
<dbReference type="CDD" id="cd00833">
    <property type="entry name" value="PKS"/>
    <property type="match status" value="1"/>
</dbReference>
<dbReference type="InterPro" id="IPR049552">
    <property type="entry name" value="PKS_DH_N"/>
</dbReference>
<dbReference type="Gene3D" id="3.40.50.720">
    <property type="entry name" value="NAD(P)-binding Rossmann-like Domain"/>
    <property type="match status" value="2"/>
</dbReference>
<dbReference type="Pfam" id="PF00550">
    <property type="entry name" value="PP-binding"/>
    <property type="match status" value="1"/>
</dbReference>
<dbReference type="GO" id="GO:0004315">
    <property type="term" value="F:3-oxoacyl-[acyl-carrier-protein] synthase activity"/>
    <property type="evidence" value="ECO:0007669"/>
    <property type="project" value="InterPro"/>
</dbReference>
<proteinExistence type="evidence at transcript level"/>
<dbReference type="InterPro" id="IPR036291">
    <property type="entry name" value="NAD(P)-bd_dom_sf"/>
</dbReference>
<dbReference type="InterPro" id="IPR001227">
    <property type="entry name" value="Ac_transferase_dom_sf"/>
</dbReference>
<evidence type="ECO:0000259" key="5">
    <source>
        <dbReference type="PROSITE" id="PS50075"/>
    </source>
</evidence>
<dbReference type="Gene3D" id="3.30.559.30">
    <property type="entry name" value="Nonribosomal peptide synthetase, condensation domain"/>
    <property type="match status" value="1"/>
</dbReference>
<dbReference type="SUPFAM" id="SSF53901">
    <property type="entry name" value="Thiolase-like"/>
    <property type="match status" value="1"/>
</dbReference>
<evidence type="ECO:0000256" key="3">
    <source>
        <dbReference type="ARBA" id="ARBA00022679"/>
    </source>
</evidence>
<dbReference type="Gene3D" id="3.40.366.10">
    <property type="entry name" value="Malonyl-Coenzyme A Acyl Carrier Protein, domain 2"/>
    <property type="match status" value="1"/>
</dbReference>
<dbReference type="InterPro" id="IPR016035">
    <property type="entry name" value="Acyl_Trfase/lysoPLipase"/>
</dbReference>
<evidence type="ECO:0000259" key="7">
    <source>
        <dbReference type="PROSITE" id="PS52019"/>
    </source>
</evidence>
<keyword evidence="2" id="KW-0597">Phosphoprotein</keyword>
<dbReference type="GO" id="GO:0006633">
    <property type="term" value="P:fatty acid biosynthetic process"/>
    <property type="evidence" value="ECO:0007669"/>
    <property type="project" value="InterPro"/>
</dbReference>
<dbReference type="Pfam" id="PF14765">
    <property type="entry name" value="PS-DH"/>
    <property type="match status" value="1"/>
</dbReference>
<dbReference type="SUPFAM" id="SSF55048">
    <property type="entry name" value="Probable ACP-binding domain of malonyl-CoA ACP transacylase"/>
    <property type="match status" value="1"/>
</dbReference>
<dbReference type="Gene3D" id="3.40.47.10">
    <property type="match status" value="1"/>
</dbReference>
<dbReference type="Pfam" id="PF02801">
    <property type="entry name" value="Ketoacyl-synt_C"/>
    <property type="match status" value="2"/>
</dbReference>
<dbReference type="InterPro" id="IPR001242">
    <property type="entry name" value="Condensation_dom"/>
</dbReference>
<dbReference type="InterPro" id="IPR014030">
    <property type="entry name" value="Ketoacyl_synth_N"/>
</dbReference>